<reference evidence="2" key="1">
    <citation type="submission" date="2016-11" db="EMBL/GenBank/DDBJ databases">
        <authorList>
            <person name="Varghese N."/>
            <person name="Submissions S."/>
        </authorList>
    </citation>
    <scope>NUCLEOTIDE SEQUENCE [LARGE SCALE GENOMIC DNA]</scope>
    <source>
        <strain evidence="2">DSM 100564</strain>
    </source>
</reference>
<dbReference type="Gene3D" id="3.30.530.20">
    <property type="match status" value="1"/>
</dbReference>
<dbReference type="Proteomes" id="UP000183982">
    <property type="component" value="Unassembled WGS sequence"/>
</dbReference>
<proteinExistence type="predicted"/>
<evidence type="ECO:0000313" key="1">
    <source>
        <dbReference type="EMBL" id="SHJ58639.1"/>
    </source>
</evidence>
<dbReference type="SUPFAM" id="SSF55961">
    <property type="entry name" value="Bet v1-like"/>
    <property type="match status" value="1"/>
</dbReference>
<dbReference type="AlphaFoldDB" id="A0A1M6KI97"/>
<protein>
    <recommendedName>
        <fullName evidence="3">Polyketide cyclase / dehydrase and lipid transport</fullName>
    </recommendedName>
</protein>
<gene>
    <name evidence="1" type="ORF">SAMN05444000_110109</name>
</gene>
<sequence>MDFGAQENIDVPIDKVFEMLTDFERHERSAMRRGADVVRTDNLKTPGVGASWKIVFPFRGKDRKLDLEVIEFDHPYDMTLQAKMQGLDARISLQLVALSRTLTRLNVETNLAPQTLSARLLVQSFKLAKGNINKRFNQRLATQARDMEERFTRLA</sequence>
<dbReference type="EMBL" id="FQZQ01000010">
    <property type="protein sequence ID" value="SHJ58639.1"/>
    <property type="molecule type" value="Genomic_DNA"/>
</dbReference>
<evidence type="ECO:0008006" key="3">
    <source>
        <dbReference type="Google" id="ProtNLM"/>
    </source>
</evidence>
<dbReference type="STRING" id="1470563.SAMN05444000_110109"/>
<name>A0A1M6KI97_9RHOB</name>
<dbReference type="RefSeq" id="WP_073252315.1">
    <property type="nucleotide sequence ID" value="NZ_FQZQ01000010.1"/>
</dbReference>
<keyword evidence="2" id="KW-1185">Reference proteome</keyword>
<dbReference type="InterPro" id="IPR023393">
    <property type="entry name" value="START-like_dom_sf"/>
</dbReference>
<evidence type="ECO:0000313" key="2">
    <source>
        <dbReference type="Proteomes" id="UP000183982"/>
    </source>
</evidence>
<dbReference type="CDD" id="cd07812">
    <property type="entry name" value="SRPBCC"/>
    <property type="match status" value="1"/>
</dbReference>
<organism evidence="1 2">
    <name type="scientific">Shimia gijangensis</name>
    <dbReference type="NCBI Taxonomy" id="1470563"/>
    <lineage>
        <taxon>Bacteria</taxon>
        <taxon>Pseudomonadati</taxon>
        <taxon>Pseudomonadota</taxon>
        <taxon>Alphaproteobacteria</taxon>
        <taxon>Rhodobacterales</taxon>
        <taxon>Roseobacteraceae</taxon>
    </lineage>
</organism>
<accession>A0A1M6KI97</accession>
<dbReference type="OrthoDB" id="7860307at2"/>